<dbReference type="InterPro" id="IPR013761">
    <property type="entry name" value="SAM/pointed_sf"/>
</dbReference>
<dbReference type="PANTHER" id="PTHR20843">
    <property type="entry name" value="STERILE ALPHA MOTIF DOMAIN CONTAINING PROTEIN 10"/>
    <property type="match status" value="1"/>
</dbReference>
<organism evidence="2 3">
    <name type="scientific">Megaselia scalaris</name>
    <name type="common">Humpbacked fly</name>
    <name type="synonym">Phora scalaris</name>
    <dbReference type="NCBI Taxonomy" id="36166"/>
    <lineage>
        <taxon>Eukaryota</taxon>
        <taxon>Metazoa</taxon>
        <taxon>Ecdysozoa</taxon>
        <taxon>Arthropoda</taxon>
        <taxon>Hexapoda</taxon>
        <taxon>Insecta</taxon>
        <taxon>Pterygota</taxon>
        <taxon>Neoptera</taxon>
        <taxon>Endopterygota</taxon>
        <taxon>Diptera</taxon>
        <taxon>Brachycera</taxon>
        <taxon>Muscomorpha</taxon>
        <taxon>Platypezoidea</taxon>
        <taxon>Phoridae</taxon>
        <taxon>Megaseliini</taxon>
        <taxon>Megaselia</taxon>
    </lineage>
</organism>
<dbReference type="STRING" id="36166.T1GA01"/>
<accession>T1GA01</accession>
<dbReference type="EMBL" id="CAQQ02196834">
    <property type="status" value="NOT_ANNOTATED_CDS"/>
    <property type="molecule type" value="Genomic_DNA"/>
</dbReference>
<dbReference type="GO" id="GO:0007169">
    <property type="term" value="P:cell surface receptor protein tyrosine kinase signaling pathway"/>
    <property type="evidence" value="ECO:0007669"/>
    <property type="project" value="TreeGrafter"/>
</dbReference>
<dbReference type="GO" id="GO:0009898">
    <property type="term" value="C:cytoplasmic side of plasma membrane"/>
    <property type="evidence" value="ECO:0007669"/>
    <property type="project" value="TreeGrafter"/>
</dbReference>
<proteinExistence type="predicted"/>
<protein>
    <recommendedName>
        <fullName evidence="1">SAM domain-containing protein</fullName>
    </recommendedName>
</protein>
<dbReference type="OMA" id="IMKLHLK"/>
<evidence type="ECO:0000313" key="2">
    <source>
        <dbReference type="EnsemblMetazoa" id="MESCA000043-PA"/>
    </source>
</evidence>
<evidence type="ECO:0000313" key="3">
    <source>
        <dbReference type="Proteomes" id="UP000015102"/>
    </source>
</evidence>
<dbReference type="PROSITE" id="PS50105">
    <property type="entry name" value="SAM_DOMAIN"/>
    <property type="match status" value="1"/>
</dbReference>
<dbReference type="Proteomes" id="UP000015102">
    <property type="component" value="Unassembled WGS sequence"/>
</dbReference>
<dbReference type="EnsemblMetazoa" id="MESCA000043-RA">
    <property type="protein sequence ID" value="MESCA000043-PA"/>
    <property type="gene ID" value="MESCA000043"/>
</dbReference>
<reference evidence="3" key="1">
    <citation type="submission" date="2013-02" db="EMBL/GenBank/DDBJ databases">
        <authorList>
            <person name="Hughes D."/>
        </authorList>
    </citation>
    <scope>NUCLEOTIDE SEQUENCE</scope>
    <source>
        <strain>Durham</strain>
        <strain evidence="3">NC isolate 2 -- Noor lab</strain>
    </source>
</reference>
<dbReference type="InterPro" id="IPR052268">
    <property type="entry name" value="SAM_domain-containing_protein"/>
</dbReference>
<dbReference type="PANTHER" id="PTHR20843:SF0">
    <property type="entry name" value="PROTEIN AVEUGLE"/>
    <property type="match status" value="1"/>
</dbReference>
<name>T1GA01_MEGSC</name>
<dbReference type="EMBL" id="CAQQ02196835">
    <property type="status" value="NOT_ANNOTATED_CDS"/>
    <property type="molecule type" value="Genomic_DNA"/>
</dbReference>
<dbReference type="InterPro" id="IPR001660">
    <property type="entry name" value="SAM"/>
</dbReference>
<dbReference type="HOGENOM" id="CLU_172777_0_0_1"/>
<evidence type="ECO:0000259" key="1">
    <source>
        <dbReference type="PROSITE" id="PS50105"/>
    </source>
</evidence>
<reference evidence="2" key="2">
    <citation type="submission" date="2015-06" db="UniProtKB">
        <authorList>
            <consortium name="EnsemblMetazoa"/>
        </authorList>
    </citation>
    <scope>IDENTIFICATION</scope>
</reference>
<dbReference type="Pfam" id="PF07647">
    <property type="entry name" value="SAM_2"/>
    <property type="match status" value="1"/>
</dbReference>
<dbReference type="AlphaFoldDB" id="T1GA01"/>
<sequence length="114" mass="13777">MKEIPEPVNTAAANNTKIYQTKNRPRPVYLWSANEVKNWYQRHCGEYEQYIEYFMKNDIVGKVLLRITDKSLQRMGITDNQHREHIWREIVKLKLKTDIMEIKDLERISIEIKK</sequence>
<dbReference type="SUPFAM" id="SSF47769">
    <property type="entry name" value="SAM/Pointed domain"/>
    <property type="match status" value="1"/>
</dbReference>
<keyword evidence="3" id="KW-1185">Reference proteome</keyword>
<dbReference type="SMART" id="SM00454">
    <property type="entry name" value="SAM"/>
    <property type="match status" value="1"/>
</dbReference>
<feature type="domain" description="SAM" evidence="1">
    <location>
        <begin position="31"/>
        <end position="96"/>
    </location>
</feature>
<dbReference type="Gene3D" id="1.10.150.50">
    <property type="entry name" value="Transcription Factor, Ets-1"/>
    <property type="match status" value="1"/>
</dbReference>